<proteinExistence type="inferred from homology"/>
<keyword evidence="3" id="KW-1003">Cell membrane</keyword>
<dbReference type="GO" id="GO:0022857">
    <property type="term" value="F:transmembrane transporter activity"/>
    <property type="evidence" value="ECO:0007669"/>
    <property type="project" value="UniProtKB-UniRule"/>
</dbReference>
<comment type="subunit">
    <text evidence="9">The complex comprises the extracytoplasmic solute receptor protein and the two transmembrane proteins.</text>
</comment>
<evidence type="ECO:0000256" key="3">
    <source>
        <dbReference type="ARBA" id="ARBA00022475"/>
    </source>
</evidence>
<feature type="transmembrane region" description="Helical" evidence="9">
    <location>
        <begin position="97"/>
        <end position="121"/>
    </location>
</feature>
<dbReference type="InterPro" id="IPR007387">
    <property type="entry name" value="TRAP_DctQ"/>
</dbReference>
<keyword evidence="4 9" id="KW-0997">Cell inner membrane</keyword>
<comment type="subcellular location">
    <subcellularLocation>
        <location evidence="1 9">Cell inner membrane</location>
        <topology evidence="1 9">Multi-pass membrane protein</topology>
    </subcellularLocation>
</comment>
<keyword evidence="2 9" id="KW-0813">Transport</keyword>
<feature type="transmembrane region" description="Helical" evidence="9">
    <location>
        <begin position="54"/>
        <end position="76"/>
    </location>
</feature>
<reference evidence="11 12" key="1">
    <citation type="submission" date="2019-03" db="EMBL/GenBank/DDBJ databases">
        <title>Genomic Encyclopedia of Type Strains, Phase IV (KMG-IV): sequencing the most valuable type-strain genomes for metagenomic binning, comparative biology and taxonomic classification.</title>
        <authorList>
            <person name="Goeker M."/>
        </authorList>
    </citation>
    <scope>NUCLEOTIDE SEQUENCE [LARGE SCALE GENOMIC DNA]</scope>
    <source>
        <strain evidence="11 12">DSM 28140</strain>
    </source>
</reference>
<evidence type="ECO:0000256" key="6">
    <source>
        <dbReference type="ARBA" id="ARBA00022989"/>
    </source>
</evidence>
<feature type="domain" description="Tripartite ATP-independent periplasmic transporters DctQ component" evidence="10">
    <location>
        <begin position="34"/>
        <end position="166"/>
    </location>
</feature>
<dbReference type="PANTHER" id="PTHR35011">
    <property type="entry name" value="2,3-DIKETO-L-GULONATE TRAP TRANSPORTER SMALL PERMEASE PROTEIN YIAM"/>
    <property type="match status" value="1"/>
</dbReference>
<keyword evidence="5 9" id="KW-0812">Transmembrane</keyword>
<dbReference type="Proteomes" id="UP000294619">
    <property type="component" value="Unassembled WGS sequence"/>
</dbReference>
<protein>
    <recommendedName>
        <fullName evidence="9">TRAP transporter small permease protein</fullName>
    </recommendedName>
</protein>
<organism evidence="11 12">
    <name type="scientific">Testudinibacter aquarius</name>
    <dbReference type="NCBI Taxonomy" id="1524974"/>
    <lineage>
        <taxon>Bacteria</taxon>
        <taxon>Pseudomonadati</taxon>
        <taxon>Pseudomonadota</taxon>
        <taxon>Gammaproteobacteria</taxon>
        <taxon>Pasteurellales</taxon>
        <taxon>Pasteurellaceae</taxon>
        <taxon>Testudinibacter</taxon>
    </lineage>
</organism>
<comment type="function">
    <text evidence="9">Part of the tripartite ATP-independent periplasmic (TRAP) transport system.</text>
</comment>
<feature type="transmembrane region" description="Helical" evidence="9">
    <location>
        <begin position="28"/>
        <end position="48"/>
    </location>
</feature>
<dbReference type="PANTHER" id="PTHR35011:SF4">
    <property type="entry name" value="SLL1102 PROTEIN"/>
    <property type="match status" value="1"/>
</dbReference>
<dbReference type="InterPro" id="IPR055348">
    <property type="entry name" value="DctQ"/>
</dbReference>
<dbReference type="Pfam" id="PF04290">
    <property type="entry name" value="DctQ"/>
    <property type="match status" value="1"/>
</dbReference>
<accession>A0A4R3YCE1</accession>
<dbReference type="GO" id="GO:0005886">
    <property type="term" value="C:plasma membrane"/>
    <property type="evidence" value="ECO:0007669"/>
    <property type="project" value="UniProtKB-SubCell"/>
</dbReference>
<gene>
    <name evidence="11" type="ORF">EDC16_102350</name>
</gene>
<comment type="caution">
    <text evidence="11">The sequence shown here is derived from an EMBL/GenBank/DDBJ whole genome shotgun (WGS) entry which is preliminary data.</text>
</comment>
<name>A0A4R3YCE1_9PAST</name>
<evidence type="ECO:0000313" key="12">
    <source>
        <dbReference type="Proteomes" id="UP000294619"/>
    </source>
</evidence>
<dbReference type="AlphaFoldDB" id="A0A4R3YCE1"/>
<keyword evidence="7 9" id="KW-0472">Membrane</keyword>
<evidence type="ECO:0000256" key="4">
    <source>
        <dbReference type="ARBA" id="ARBA00022519"/>
    </source>
</evidence>
<evidence type="ECO:0000256" key="8">
    <source>
        <dbReference type="ARBA" id="ARBA00038436"/>
    </source>
</evidence>
<keyword evidence="6 9" id="KW-1133">Transmembrane helix</keyword>
<evidence type="ECO:0000256" key="2">
    <source>
        <dbReference type="ARBA" id="ARBA00022448"/>
    </source>
</evidence>
<evidence type="ECO:0000256" key="1">
    <source>
        <dbReference type="ARBA" id="ARBA00004429"/>
    </source>
</evidence>
<evidence type="ECO:0000256" key="7">
    <source>
        <dbReference type="ARBA" id="ARBA00023136"/>
    </source>
</evidence>
<feature type="transmembrane region" description="Helical" evidence="9">
    <location>
        <begin position="141"/>
        <end position="162"/>
    </location>
</feature>
<sequence>MKIEEENLSKHNLTLIDKWVEIIGGKLSYLYFFIVFISFYEIIARYLFNNPTDWVHESSIALAGFLMIYAGLFSYGRNKHIKVPILLNKVSPKLKNILEMFANIITLIYLGLLSYASYFIAKSAAFSPSGDLMLERSGSAWNPPFAGLLKVSLFILFIIFFIQVICKLQKHFHYYNKGE</sequence>
<comment type="similarity">
    <text evidence="8 9">Belongs to the TRAP transporter small permease family.</text>
</comment>
<dbReference type="EMBL" id="SMCP01000002">
    <property type="protein sequence ID" value="TCV89472.1"/>
    <property type="molecule type" value="Genomic_DNA"/>
</dbReference>
<evidence type="ECO:0000259" key="10">
    <source>
        <dbReference type="Pfam" id="PF04290"/>
    </source>
</evidence>
<evidence type="ECO:0000256" key="9">
    <source>
        <dbReference type="RuleBase" id="RU369079"/>
    </source>
</evidence>
<evidence type="ECO:0000313" key="11">
    <source>
        <dbReference type="EMBL" id="TCV89472.1"/>
    </source>
</evidence>
<dbReference type="RefSeq" id="WP_132965398.1">
    <property type="nucleotide sequence ID" value="NZ_LEKL01000037.1"/>
</dbReference>
<evidence type="ECO:0000256" key="5">
    <source>
        <dbReference type="ARBA" id="ARBA00022692"/>
    </source>
</evidence>